<dbReference type="SUPFAM" id="SSF49785">
    <property type="entry name" value="Galactose-binding domain-like"/>
    <property type="match status" value="1"/>
</dbReference>
<name>A0A8S3U9A2_MYTED</name>
<dbReference type="SMART" id="SM00194">
    <property type="entry name" value="PTPc"/>
    <property type="match status" value="2"/>
</dbReference>
<evidence type="ECO:0000313" key="10">
    <source>
        <dbReference type="EMBL" id="CAG2239401.1"/>
    </source>
</evidence>
<sequence length="972" mass="111312">MKIRLNLGLLLIIVETIIVTVSAQINLVQQGIAVQRTTYLDRYANLAIEGPANNEWANGCSATNAGQLYAWWGLQLPAVAHMTNILIYYRKDTPFRMDGFRLYLENGTADQSSASGLCYTDQGISGYPAITQNLTCNMLAENMYFVNRRNNVECYVELCYVAIYGCWKGTWGRNCSELCPPNCINQNCYPETGLCVWGCDAQNCLNNQCDNKTGVCTDGCEIGQTGQYCNKQCDNGFYGFNCKTQCATCFNMSCERFEGNCSYGCIDGRYEGVRCQTLVNGEMTTKENNSSASIGGGIGAVVVIVVVVIILIIIYRRRSKPRKEKCNRNQDKINHNIALKTEDVCLKLDSVQDSAKEKPFLANKTESKTSVIEVMDEYPEEYDDEGEGNVYNNIPSEQAITQYKIPIADLKKVINEKRKEEGFKNEYELLPKGLVHAHTEGSKEENKIKNRFLTTWPYDHSRVVLTRDNKYDYINASYIDSYNKEKAYIATQGPKTNTIRDFWHMIWQENVCKIVMVTQLEEGRRKKCEQYWPESVDKATIVDNFRLTMTKEKYHTVFVYRLIVVYNKTNKQEREVHHFHFTEWPDHGVPDSVKLVTFYRKVKSVTCDMNGPMVVHCSAGVGRTGTFIAVDALYENSRNVGFIDIMEYVQMMRKDRMNMIQTHEQYEIVFEALLELFTVPDTSIQKNDFCGQLLKQDDKTLPKNQTIYSEEFQRLQTLRPSYSAKSFTAANSKENKTKNSSTAVLAHDNYRPYLMSYSKSRSDYINAVIIPGYAADSKMFVTQCPLVETVIDFWTMIYDHSSRIIVLLDPENKGAPLWLDKKEMLQFDNFSIIKETENAPEELQLTLHHTKNKEQISINVFTAKGLTISNTPPSPEYILDLLQRVQTCWETHKCPITVVCSDGCSKSGLFVALKLILNKMQIDEEIDIFQVVRELQTRRPEILVEFDQYEFCYKCVRVLLEGDPNDSLYANT</sequence>
<dbReference type="Pfam" id="PF00102">
    <property type="entry name" value="Y_phosphatase"/>
    <property type="match status" value="2"/>
</dbReference>
<dbReference type="InterPro" id="IPR016130">
    <property type="entry name" value="Tyr_Pase_AS"/>
</dbReference>
<dbReference type="Gene3D" id="3.90.190.10">
    <property type="entry name" value="Protein tyrosine phosphatase superfamily"/>
    <property type="match status" value="2"/>
</dbReference>
<evidence type="ECO:0000256" key="3">
    <source>
        <dbReference type="ARBA" id="ARBA00022801"/>
    </source>
</evidence>
<dbReference type="EC" id="3.1.3.48" evidence="2"/>
<feature type="transmembrane region" description="Helical" evidence="6">
    <location>
        <begin position="294"/>
        <end position="315"/>
    </location>
</feature>
<dbReference type="OrthoDB" id="5981934at2759"/>
<feature type="domain" description="Tyrosine-protein phosphatase" evidence="8">
    <location>
        <begin position="423"/>
        <end position="676"/>
    </location>
</feature>
<dbReference type="CDD" id="cd00055">
    <property type="entry name" value="EGF_Lam"/>
    <property type="match status" value="1"/>
</dbReference>
<dbReference type="SMART" id="SM00404">
    <property type="entry name" value="PTPc_motif"/>
    <property type="match status" value="2"/>
</dbReference>
<dbReference type="InterPro" id="IPR000387">
    <property type="entry name" value="Tyr_Pase_dom"/>
</dbReference>
<evidence type="ECO:0000256" key="1">
    <source>
        <dbReference type="ARBA" id="ARBA00009580"/>
    </source>
</evidence>
<evidence type="ECO:0000256" key="4">
    <source>
        <dbReference type="ARBA" id="ARBA00022912"/>
    </source>
</evidence>
<keyword evidence="4" id="KW-0904">Protein phosphatase</keyword>
<evidence type="ECO:0000259" key="9">
    <source>
        <dbReference type="PROSITE" id="PS50056"/>
    </source>
</evidence>
<dbReference type="AlphaFoldDB" id="A0A8S3U9A2"/>
<keyword evidence="6" id="KW-0812">Transmembrane</keyword>
<evidence type="ECO:0000313" key="11">
    <source>
        <dbReference type="Proteomes" id="UP000683360"/>
    </source>
</evidence>
<proteinExistence type="inferred from homology"/>
<evidence type="ECO:0000259" key="8">
    <source>
        <dbReference type="PROSITE" id="PS50055"/>
    </source>
</evidence>
<dbReference type="PROSITE" id="PS50055">
    <property type="entry name" value="TYR_PHOSPHATASE_PTP"/>
    <property type="match status" value="2"/>
</dbReference>
<organism evidence="10 11">
    <name type="scientific">Mytilus edulis</name>
    <name type="common">Blue mussel</name>
    <dbReference type="NCBI Taxonomy" id="6550"/>
    <lineage>
        <taxon>Eukaryota</taxon>
        <taxon>Metazoa</taxon>
        <taxon>Spiralia</taxon>
        <taxon>Lophotrochozoa</taxon>
        <taxon>Mollusca</taxon>
        <taxon>Bivalvia</taxon>
        <taxon>Autobranchia</taxon>
        <taxon>Pteriomorphia</taxon>
        <taxon>Mytilida</taxon>
        <taxon>Mytiloidea</taxon>
        <taxon>Mytilidae</taxon>
        <taxon>Mytilinae</taxon>
        <taxon>Mytilus</taxon>
    </lineage>
</organism>
<feature type="chain" id="PRO_5035806692" description="protein-tyrosine-phosphatase" evidence="7">
    <location>
        <begin position="24"/>
        <end position="972"/>
    </location>
</feature>
<evidence type="ECO:0000256" key="2">
    <source>
        <dbReference type="ARBA" id="ARBA00013064"/>
    </source>
</evidence>
<protein>
    <recommendedName>
        <fullName evidence="2">protein-tyrosine-phosphatase</fullName>
        <ecNumber evidence="2">3.1.3.48</ecNumber>
    </recommendedName>
</protein>
<dbReference type="PRINTS" id="PR00700">
    <property type="entry name" value="PRTYPHPHTASE"/>
</dbReference>
<comment type="similarity">
    <text evidence="1">Belongs to the protein-tyrosine phosphatase family.</text>
</comment>
<dbReference type="InterPro" id="IPR003595">
    <property type="entry name" value="Tyr_Pase_cat"/>
</dbReference>
<reference evidence="10" key="1">
    <citation type="submission" date="2021-03" db="EMBL/GenBank/DDBJ databases">
        <authorList>
            <person name="Bekaert M."/>
        </authorList>
    </citation>
    <scope>NUCLEOTIDE SEQUENCE</scope>
</reference>
<dbReference type="SUPFAM" id="SSF52799">
    <property type="entry name" value="(Phosphotyrosine protein) phosphatases II"/>
    <property type="match status" value="2"/>
</dbReference>
<evidence type="ECO:0000256" key="6">
    <source>
        <dbReference type="SAM" id="Phobius"/>
    </source>
</evidence>
<keyword evidence="6" id="KW-0472">Membrane</keyword>
<dbReference type="InterPro" id="IPR008979">
    <property type="entry name" value="Galactose-bd-like_sf"/>
</dbReference>
<comment type="caution">
    <text evidence="10">The sequence shown here is derived from an EMBL/GenBank/DDBJ whole genome shotgun (WGS) entry which is preliminary data.</text>
</comment>
<evidence type="ECO:0000256" key="5">
    <source>
        <dbReference type="ARBA" id="ARBA00051722"/>
    </source>
</evidence>
<dbReference type="InterPro" id="IPR029021">
    <property type="entry name" value="Prot-tyrosine_phosphatase-like"/>
</dbReference>
<dbReference type="PROSITE" id="PS00383">
    <property type="entry name" value="TYR_PHOSPHATASE_1"/>
    <property type="match status" value="1"/>
</dbReference>
<dbReference type="PANTHER" id="PTHR19134:SF562">
    <property type="entry name" value="PROTEIN-TYROSINE-PHOSPHATASE"/>
    <property type="match status" value="1"/>
</dbReference>
<dbReference type="InterPro" id="IPR002049">
    <property type="entry name" value="LE_dom"/>
</dbReference>
<dbReference type="CDD" id="cd00047">
    <property type="entry name" value="PTPc"/>
    <property type="match status" value="2"/>
</dbReference>
<dbReference type="GO" id="GO:0004725">
    <property type="term" value="F:protein tyrosine phosphatase activity"/>
    <property type="evidence" value="ECO:0007669"/>
    <property type="project" value="UniProtKB-EC"/>
</dbReference>
<comment type="catalytic activity">
    <reaction evidence="5">
        <text>O-phospho-L-tyrosyl-[protein] + H2O = L-tyrosyl-[protein] + phosphate</text>
        <dbReference type="Rhea" id="RHEA:10684"/>
        <dbReference type="Rhea" id="RHEA-COMP:10136"/>
        <dbReference type="Rhea" id="RHEA-COMP:20101"/>
        <dbReference type="ChEBI" id="CHEBI:15377"/>
        <dbReference type="ChEBI" id="CHEBI:43474"/>
        <dbReference type="ChEBI" id="CHEBI:46858"/>
        <dbReference type="ChEBI" id="CHEBI:61978"/>
        <dbReference type="EC" id="3.1.3.48"/>
    </reaction>
</comment>
<feature type="domain" description="Tyrosine-protein phosphatase" evidence="8">
    <location>
        <begin position="708"/>
        <end position="959"/>
    </location>
</feature>
<dbReference type="InterPro" id="IPR050348">
    <property type="entry name" value="Protein-Tyr_Phosphatase"/>
</dbReference>
<feature type="domain" description="Tyrosine specific protein phosphatases" evidence="9">
    <location>
        <begin position="596"/>
        <end position="667"/>
    </location>
</feature>
<keyword evidence="7" id="KW-0732">Signal</keyword>
<keyword evidence="11" id="KW-1185">Reference proteome</keyword>
<accession>A0A8S3U9A2</accession>
<keyword evidence="3" id="KW-0378">Hydrolase</keyword>
<dbReference type="EMBL" id="CAJPWZ010002518">
    <property type="protein sequence ID" value="CAG2239401.1"/>
    <property type="molecule type" value="Genomic_DNA"/>
</dbReference>
<feature type="domain" description="Tyrosine specific protein phosphatases" evidence="9">
    <location>
        <begin position="876"/>
        <end position="950"/>
    </location>
</feature>
<dbReference type="InterPro" id="IPR000242">
    <property type="entry name" value="PTP_cat"/>
</dbReference>
<feature type="signal peptide" evidence="7">
    <location>
        <begin position="1"/>
        <end position="23"/>
    </location>
</feature>
<dbReference type="PANTHER" id="PTHR19134">
    <property type="entry name" value="RECEPTOR-TYPE TYROSINE-PROTEIN PHOSPHATASE"/>
    <property type="match status" value="1"/>
</dbReference>
<dbReference type="Gene3D" id="2.60.120.260">
    <property type="entry name" value="Galactose-binding domain-like"/>
    <property type="match status" value="1"/>
</dbReference>
<dbReference type="Proteomes" id="UP000683360">
    <property type="component" value="Unassembled WGS sequence"/>
</dbReference>
<dbReference type="FunFam" id="3.90.190.10:FF:000102">
    <property type="entry name" value="Receptor-type tyrosine-protein phosphatase"/>
    <property type="match status" value="1"/>
</dbReference>
<evidence type="ECO:0000256" key="7">
    <source>
        <dbReference type="SAM" id="SignalP"/>
    </source>
</evidence>
<dbReference type="PROSITE" id="PS50056">
    <property type="entry name" value="TYR_PHOSPHATASE_2"/>
    <property type="match status" value="2"/>
</dbReference>
<keyword evidence="6" id="KW-1133">Transmembrane helix</keyword>
<gene>
    <name evidence="10" type="ORF">MEDL_51738</name>
</gene>
<dbReference type="GO" id="GO:0008045">
    <property type="term" value="P:motor neuron axon guidance"/>
    <property type="evidence" value="ECO:0007669"/>
    <property type="project" value="TreeGrafter"/>
</dbReference>